<dbReference type="EMBL" id="VKHP01000124">
    <property type="protein sequence ID" value="NEU99298.1"/>
    <property type="molecule type" value="Genomic_DNA"/>
</dbReference>
<dbReference type="RefSeq" id="WP_163158366.1">
    <property type="nucleotide sequence ID" value="NZ_VKHP01000124.1"/>
</dbReference>
<reference evidence="1 2" key="1">
    <citation type="journal article" date="2020" name="Arch. Microbiol.">
        <title>Bradyrhizobium uaiense sp. nov., a new highly efficient cowpea symbiont.</title>
        <authorList>
            <person name="Cabral Michel D."/>
            <person name="Azarias Guimaraes A."/>
            <person name="Martins da Costa E."/>
            <person name="Soares de Carvalho T."/>
            <person name="Balsanelli E."/>
            <person name="Willems A."/>
            <person name="Maltempi de Souza E."/>
            <person name="de Souza Moreira F.M."/>
        </authorList>
    </citation>
    <scope>NUCLEOTIDE SEQUENCE [LARGE SCALE GENOMIC DNA]</scope>
    <source>
        <strain evidence="1 2">UFLA 03-164</strain>
    </source>
</reference>
<protein>
    <submittedName>
        <fullName evidence="1">Uncharacterized protein</fullName>
    </submittedName>
</protein>
<sequence length="88" mass="9708">MGFKITLVCCGVDASVGAMAAQDIQNEFNNHRRWHREVHCRYESGTLILCGTNDFDQAGLAFLDEFGDCLSAYLKDHGAVRVLSVEAV</sequence>
<name>A0A6P1BLR6_9BRAD</name>
<gene>
    <name evidence="1" type="ORF">FNJ47_26590</name>
</gene>
<evidence type="ECO:0000313" key="2">
    <source>
        <dbReference type="Proteomes" id="UP000468531"/>
    </source>
</evidence>
<organism evidence="1 2">
    <name type="scientific">Bradyrhizobium uaiense</name>
    <dbReference type="NCBI Taxonomy" id="2594946"/>
    <lineage>
        <taxon>Bacteria</taxon>
        <taxon>Pseudomonadati</taxon>
        <taxon>Pseudomonadota</taxon>
        <taxon>Alphaproteobacteria</taxon>
        <taxon>Hyphomicrobiales</taxon>
        <taxon>Nitrobacteraceae</taxon>
        <taxon>Bradyrhizobium</taxon>
    </lineage>
</organism>
<dbReference type="AlphaFoldDB" id="A0A6P1BLR6"/>
<proteinExistence type="predicted"/>
<accession>A0A6P1BLR6</accession>
<keyword evidence="2" id="KW-1185">Reference proteome</keyword>
<evidence type="ECO:0000313" key="1">
    <source>
        <dbReference type="EMBL" id="NEU99298.1"/>
    </source>
</evidence>
<comment type="caution">
    <text evidence="1">The sequence shown here is derived from an EMBL/GenBank/DDBJ whole genome shotgun (WGS) entry which is preliminary data.</text>
</comment>
<dbReference type="Proteomes" id="UP000468531">
    <property type="component" value="Unassembled WGS sequence"/>
</dbReference>